<gene>
    <name evidence="1" type="ORF">DSM106972_088990</name>
</gene>
<dbReference type="Proteomes" id="UP000271624">
    <property type="component" value="Unassembled WGS sequence"/>
</dbReference>
<dbReference type="AlphaFoldDB" id="A0A433UPW7"/>
<dbReference type="EMBL" id="RSCL01000039">
    <property type="protein sequence ID" value="RUS95886.1"/>
    <property type="molecule type" value="Genomic_DNA"/>
</dbReference>
<name>A0A433UPW7_9CYAN</name>
<evidence type="ECO:0000313" key="2">
    <source>
        <dbReference type="Proteomes" id="UP000271624"/>
    </source>
</evidence>
<dbReference type="RefSeq" id="WP_233787705.1">
    <property type="nucleotide sequence ID" value="NZ_RSCL01000039.1"/>
</dbReference>
<proteinExistence type="predicted"/>
<accession>A0A433UPW7</accession>
<reference evidence="1" key="1">
    <citation type="submission" date="2018-12" db="EMBL/GenBank/DDBJ databases">
        <authorList>
            <person name="Will S."/>
            <person name="Neumann-Schaal M."/>
            <person name="Henke P."/>
        </authorList>
    </citation>
    <scope>NUCLEOTIDE SEQUENCE</scope>
    <source>
        <strain evidence="1">PCC 7102</strain>
    </source>
</reference>
<protein>
    <recommendedName>
        <fullName evidence="3">ATP-grasp fold RimK-type domain-containing protein</fullName>
    </recommendedName>
</protein>
<organism evidence="1 2">
    <name type="scientific">Dulcicalothrix desertica PCC 7102</name>
    <dbReference type="NCBI Taxonomy" id="232991"/>
    <lineage>
        <taxon>Bacteria</taxon>
        <taxon>Bacillati</taxon>
        <taxon>Cyanobacteriota</taxon>
        <taxon>Cyanophyceae</taxon>
        <taxon>Nostocales</taxon>
        <taxon>Calotrichaceae</taxon>
        <taxon>Dulcicalothrix</taxon>
    </lineage>
</organism>
<evidence type="ECO:0000313" key="1">
    <source>
        <dbReference type="EMBL" id="RUS95886.1"/>
    </source>
</evidence>
<reference evidence="1" key="2">
    <citation type="journal article" date="2019" name="Genome Biol. Evol.">
        <title>Day and night: Metabolic profiles and evolutionary relationships of six axenic non-marine cyanobacteria.</title>
        <authorList>
            <person name="Will S.E."/>
            <person name="Henke P."/>
            <person name="Boedeker C."/>
            <person name="Huang S."/>
            <person name="Brinkmann H."/>
            <person name="Rohde M."/>
            <person name="Jarek M."/>
            <person name="Friedl T."/>
            <person name="Seufert S."/>
            <person name="Schumacher M."/>
            <person name="Overmann J."/>
            <person name="Neumann-Schaal M."/>
            <person name="Petersen J."/>
        </authorList>
    </citation>
    <scope>NUCLEOTIDE SEQUENCE [LARGE SCALE GENOMIC DNA]</scope>
    <source>
        <strain evidence="1">PCC 7102</strain>
    </source>
</reference>
<evidence type="ECO:0008006" key="3">
    <source>
        <dbReference type="Google" id="ProtNLM"/>
    </source>
</evidence>
<sequence>MKYTCEQAAKLFPTSLYCGVDLLILPDWKQHAILEINAFGDLLPGILWNGMDTYTSEVKAMLEVCKM</sequence>
<keyword evidence="2" id="KW-1185">Reference proteome</keyword>
<comment type="caution">
    <text evidence="1">The sequence shown here is derived from an EMBL/GenBank/DDBJ whole genome shotgun (WGS) entry which is preliminary data.</text>
</comment>